<sequence length="292" mass="32071">VTETYTENYHADETYLEYLLNVFGNDGSDPTIPPGRFEYPFQYPLPYNLPASFNGKHGKIVYNVSAKIPRSWAFDVKTTTEFRVLGAVDLTLNRQAQQEGLIRKQKSFGCFSCASGNASYVLKLEKSGAYVGEYIPFTLEINNHSSKTLGARVSLIQKVIFKAKGHQRKTITVMCSVDGPSVSPGDDDVWRGNVLQVPPCIPSGLEGVCSLIEVRYDLKMEMTGSGVFFPLEGKTPIIIGTRPHYNSQSGGANQFNSYVAPPSYNHTIPLGNYHVNASAPYPQCPPQANASA</sequence>
<dbReference type="Proteomes" id="UP000708208">
    <property type="component" value="Unassembled WGS sequence"/>
</dbReference>
<dbReference type="Pfam" id="PF00339">
    <property type="entry name" value="Arrestin_N"/>
    <property type="match status" value="1"/>
</dbReference>
<gene>
    <name evidence="2" type="ORF">AFUS01_LOCUS23258</name>
</gene>
<dbReference type="InterPro" id="IPR011022">
    <property type="entry name" value="Arrestin_C-like"/>
</dbReference>
<dbReference type="PANTHER" id="PTHR11188">
    <property type="entry name" value="ARRESTIN DOMAIN CONTAINING PROTEIN"/>
    <property type="match status" value="1"/>
</dbReference>
<evidence type="ECO:0000259" key="1">
    <source>
        <dbReference type="SMART" id="SM01017"/>
    </source>
</evidence>
<feature type="non-terminal residue" evidence="2">
    <location>
        <position position="292"/>
    </location>
</feature>
<feature type="non-terminal residue" evidence="2">
    <location>
        <position position="1"/>
    </location>
</feature>
<dbReference type="InterPro" id="IPR050357">
    <property type="entry name" value="Arrestin_domain-protein"/>
</dbReference>
<dbReference type="EMBL" id="CAJVCH010278344">
    <property type="protein sequence ID" value="CAG7734896.1"/>
    <property type="molecule type" value="Genomic_DNA"/>
</dbReference>
<dbReference type="GO" id="GO:0015031">
    <property type="term" value="P:protein transport"/>
    <property type="evidence" value="ECO:0007669"/>
    <property type="project" value="TreeGrafter"/>
</dbReference>
<proteinExistence type="predicted"/>
<dbReference type="AlphaFoldDB" id="A0A8J2KGY9"/>
<dbReference type="OrthoDB" id="2333384at2759"/>
<comment type="caution">
    <text evidence="2">The sequence shown here is derived from an EMBL/GenBank/DDBJ whole genome shotgun (WGS) entry which is preliminary data.</text>
</comment>
<evidence type="ECO:0000313" key="3">
    <source>
        <dbReference type="Proteomes" id="UP000708208"/>
    </source>
</evidence>
<evidence type="ECO:0000313" key="2">
    <source>
        <dbReference type="EMBL" id="CAG7734896.1"/>
    </source>
</evidence>
<dbReference type="Pfam" id="PF02752">
    <property type="entry name" value="Arrestin_C"/>
    <property type="match status" value="1"/>
</dbReference>
<organism evidence="2 3">
    <name type="scientific">Allacma fusca</name>
    <dbReference type="NCBI Taxonomy" id="39272"/>
    <lineage>
        <taxon>Eukaryota</taxon>
        <taxon>Metazoa</taxon>
        <taxon>Ecdysozoa</taxon>
        <taxon>Arthropoda</taxon>
        <taxon>Hexapoda</taxon>
        <taxon>Collembola</taxon>
        <taxon>Symphypleona</taxon>
        <taxon>Sminthuridae</taxon>
        <taxon>Allacma</taxon>
    </lineage>
</organism>
<dbReference type="GO" id="GO:0005737">
    <property type="term" value="C:cytoplasm"/>
    <property type="evidence" value="ECO:0007669"/>
    <property type="project" value="TreeGrafter"/>
</dbReference>
<dbReference type="SMART" id="SM01017">
    <property type="entry name" value="Arrestin_C"/>
    <property type="match status" value="1"/>
</dbReference>
<dbReference type="PANTHER" id="PTHR11188:SF17">
    <property type="entry name" value="FI21816P1"/>
    <property type="match status" value="1"/>
</dbReference>
<dbReference type="InterPro" id="IPR011021">
    <property type="entry name" value="Arrestin-like_N"/>
</dbReference>
<reference evidence="2" key="1">
    <citation type="submission" date="2021-06" db="EMBL/GenBank/DDBJ databases">
        <authorList>
            <person name="Hodson N. C."/>
            <person name="Mongue J. A."/>
            <person name="Jaron S. K."/>
        </authorList>
    </citation>
    <scope>NUCLEOTIDE SEQUENCE</scope>
</reference>
<protein>
    <recommendedName>
        <fullName evidence="1">Arrestin C-terminal-like domain-containing protein</fullName>
    </recommendedName>
</protein>
<feature type="domain" description="Arrestin C-terminal-like" evidence="1">
    <location>
        <begin position="114"/>
        <end position="244"/>
    </location>
</feature>
<accession>A0A8J2KGY9</accession>
<name>A0A8J2KGY9_9HEXA</name>
<keyword evidence="3" id="KW-1185">Reference proteome</keyword>